<dbReference type="Proteomes" id="UP000769528">
    <property type="component" value="Unassembled WGS sequence"/>
</dbReference>
<keyword evidence="7 8" id="KW-0472">Membrane</keyword>
<dbReference type="AlphaFoldDB" id="A0A9P8PNK6"/>
<protein>
    <recommendedName>
        <fullName evidence="4 8">Defect at low temperature protein 1</fullName>
    </recommendedName>
</protein>
<proteinExistence type="inferred from homology"/>
<accession>A0A9P8PNK6</accession>
<dbReference type="OrthoDB" id="4096362at2759"/>
<organism evidence="9 10">
    <name type="scientific">Wickerhamomyces mucosus</name>
    <dbReference type="NCBI Taxonomy" id="1378264"/>
    <lineage>
        <taxon>Eukaryota</taxon>
        <taxon>Fungi</taxon>
        <taxon>Dikarya</taxon>
        <taxon>Ascomycota</taxon>
        <taxon>Saccharomycotina</taxon>
        <taxon>Saccharomycetes</taxon>
        <taxon>Phaffomycetales</taxon>
        <taxon>Wickerhamomycetaceae</taxon>
        <taxon>Wickerhamomyces</taxon>
    </lineage>
</organism>
<evidence type="ECO:0000313" key="10">
    <source>
        <dbReference type="Proteomes" id="UP000769528"/>
    </source>
</evidence>
<dbReference type="InterPro" id="IPR038869">
    <property type="entry name" value="DLT1"/>
</dbReference>
<comment type="caution">
    <text evidence="9">The sequence shown here is derived from an EMBL/GenBank/DDBJ whole genome shotgun (WGS) entry which is preliminary data.</text>
</comment>
<evidence type="ECO:0000256" key="7">
    <source>
        <dbReference type="ARBA" id="ARBA00023136"/>
    </source>
</evidence>
<comment type="function">
    <text evidence="1 8">Required for growth under high-pressure and low-temperature conditions.</text>
</comment>
<keyword evidence="5 8" id="KW-0812">Transmembrane</keyword>
<dbReference type="GO" id="GO:0016020">
    <property type="term" value="C:membrane"/>
    <property type="evidence" value="ECO:0007669"/>
    <property type="project" value="UniProtKB-SubCell"/>
</dbReference>
<reference evidence="9" key="2">
    <citation type="submission" date="2021-01" db="EMBL/GenBank/DDBJ databases">
        <authorList>
            <person name="Schikora-Tamarit M.A."/>
        </authorList>
    </citation>
    <scope>NUCLEOTIDE SEQUENCE</scope>
    <source>
        <strain evidence="9">CBS6341</strain>
    </source>
</reference>
<evidence type="ECO:0000313" key="9">
    <source>
        <dbReference type="EMBL" id="KAH3675428.1"/>
    </source>
</evidence>
<comment type="caution">
    <text evidence="8">Lacks conserved residue(s) required for the propagation of feature annotation.</text>
</comment>
<dbReference type="PANTHER" id="PTHR40021">
    <property type="entry name" value="DEFECT AT LOW TEMPERATURE PROTEIN 1"/>
    <property type="match status" value="1"/>
</dbReference>
<evidence type="ECO:0000256" key="3">
    <source>
        <dbReference type="ARBA" id="ARBA00005550"/>
    </source>
</evidence>
<dbReference type="PANTHER" id="PTHR40021:SF1">
    <property type="entry name" value="DEFECT AT LOW TEMPERATURE PROTEIN 1"/>
    <property type="match status" value="1"/>
</dbReference>
<evidence type="ECO:0000256" key="2">
    <source>
        <dbReference type="ARBA" id="ARBA00004141"/>
    </source>
</evidence>
<keyword evidence="6 8" id="KW-1133">Transmembrane helix</keyword>
<feature type="transmembrane region" description="Helical" evidence="8">
    <location>
        <begin position="29"/>
        <end position="48"/>
    </location>
</feature>
<evidence type="ECO:0000256" key="6">
    <source>
        <dbReference type="ARBA" id="ARBA00022989"/>
    </source>
</evidence>
<evidence type="ECO:0000256" key="5">
    <source>
        <dbReference type="ARBA" id="ARBA00022692"/>
    </source>
</evidence>
<dbReference type="EMBL" id="JAEUBF010000772">
    <property type="protein sequence ID" value="KAH3675428.1"/>
    <property type="molecule type" value="Genomic_DNA"/>
</dbReference>
<keyword evidence="10" id="KW-1185">Reference proteome</keyword>
<evidence type="ECO:0000256" key="4">
    <source>
        <dbReference type="ARBA" id="ARBA00021353"/>
    </source>
</evidence>
<evidence type="ECO:0000256" key="8">
    <source>
        <dbReference type="RuleBase" id="RU367100"/>
    </source>
</evidence>
<reference evidence="9" key="1">
    <citation type="journal article" date="2021" name="Open Biol.">
        <title>Shared evolutionary footprints suggest mitochondrial oxidative damage underlies multiple complex I losses in fungi.</title>
        <authorList>
            <person name="Schikora-Tamarit M.A."/>
            <person name="Marcet-Houben M."/>
            <person name="Nosek J."/>
            <person name="Gabaldon T."/>
        </authorList>
    </citation>
    <scope>NUCLEOTIDE SEQUENCE</scope>
    <source>
        <strain evidence="9">CBS6341</strain>
    </source>
</reference>
<sequence length="239" mass="27403">MALFIAFCSVIPIDSISQASQTSTNYALNTFVVVGALVLFFITASFLVTTRIYSERSGLQDIPRQYVPLEPGDLPKECLDMINKNYKNCEMIIKSINKETGKDVKHHGISSPNSKYLPPLIPFEDIITALVLKFKWDNDLFTGFVPPNNLSFREIIAVLESRKIASDKKLNREFIDLYERLRYSGKYITEEDCIEFMKLSIDFMKSSKTNINQEDSKLRKYTESELTRSTTDSESIFNK</sequence>
<evidence type="ECO:0000256" key="1">
    <source>
        <dbReference type="ARBA" id="ARBA00002489"/>
    </source>
</evidence>
<comment type="subcellular location">
    <subcellularLocation>
        <location evidence="2 8">Membrane</location>
        <topology evidence="2 8">Multi-pass membrane protein</topology>
    </subcellularLocation>
</comment>
<gene>
    <name evidence="8" type="primary">DLT1</name>
    <name evidence="9" type="ORF">WICMUC_002717</name>
</gene>
<name>A0A9P8PNK6_9ASCO</name>
<comment type="similarity">
    <text evidence="3 8">Belongs to the DLT1 family.</text>
</comment>